<dbReference type="AlphaFoldDB" id="A0A9W8JZS2"/>
<reference evidence="7" key="1">
    <citation type="submission" date="2022-07" db="EMBL/GenBank/DDBJ databases">
        <title>Genome Sequence of Agrocybe chaxingu.</title>
        <authorList>
            <person name="Buettner E."/>
        </authorList>
    </citation>
    <scope>NUCLEOTIDE SEQUENCE</scope>
    <source>
        <strain evidence="7">MP-N11</strain>
    </source>
</reference>
<keyword evidence="5" id="KW-1133">Transmembrane helix</keyword>
<evidence type="ECO:0000313" key="7">
    <source>
        <dbReference type="EMBL" id="KAJ3500299.1"/>
    </source>
</evidence>
<dbReference type="Pfam" id="PF01764">
    <property type="entry name" value="Lipase_3"/>
    <property type="match status" value="1"/>
</dbReference>
<sequence>MIWIRGNAPYKRIAMSLRPQPLQVIEAFPAMRPFYYVLSFAVAFSWLKVAAFPISVLLEPQPRAVTGIDQSTFNDLVLYTKYSSAAYQNNCVRPLSNTLVQEFSKGGTQALIARDDARKEIVLAFRGTQSVLDGIKDALIIRKSLSKVSGLTDIGGATAHTGFMSAYNVVAADVLRAIKAQVAARPTYTVVVTGHSLGGAVATFGAIVIKSALPNTKVKLYTYGQPKVGNADFAAYVERKLGVNNIFRVVHTNDGVSLVLVRLTGYRHFGTEYWNFKDPATPANMKKCVGGEDSTCSRSEWPSIIFINEAHKTYFGINVASTNNRFCVA</sequence>
<dbReference type="InterPro" id="IPR002921">
    <property type="entry name" value="Fungal_lipase-type"/>
</dbReference>
<keyword evidence="8" id="KW-1185">Reference proteome</keyword>
<comment type="catalytic activity">
    <reaction evidence="3">
        <text>a diacylglycerol + H2O = a monoacylglycerol + a fatty acid + H(+)</text>
        <dbReference type="Rhea" id="RHEA:32731"/>
        <dbReference type="ChEBI" id="CHEBI:15377"/>
        <dbReference type="ChEBI" id="CHEBI:15378"/>
        <dbReference type="ChEBI" id="CHEBI:17408"/>
        <dbReference type="ChEBI" id="CHEBI:18035"/>
        <dbReference type="ChEBI" id="CHEBI:28868"/>
    </reaction>
</comment>
<evidence type="ECO:0000259" key="6">
    <source>
        <dbReference type="Pfam" id="PF01764"/>
    </source>
</evidence>
<dbReference type="GO" id="GO:0006629">
    <property type="term" value="P:lipid metabolic process"/>
    <property type="evidence" value="ECO:0007669"/>
    <property type="project" value="InterPro"/>
</dbReference>
<keyword evidence="1" id="KW-1015">Disulfide bond</keyword>
<name>A0A9W8JZS2_9AGAR</name>
<evidence type="ECO:0000313" key="8">
    <source>
        <dbReference type="Proteomes" id="UP001148786"/>
    </source>
</evidence>
<gene>
    <name evidence="7" type="ORF">NLJ89_g9861</name>
</gene>
<accession>A0A9W8JZS2</accession>
<dbReference type="SUPFAM" id="SSF53474">
    <property type="entry name" value="alpha/beta-Hydrolases"/>
    <property type="match status" value="1"/>
</dbReference>
<dbReference type="InterPro" id="IPR029058">
    <property type="entry name" value="AB_hydrolase_fold"/>
</dbReference>
<evidence type="ECO:0000256" key="4">
    <source>
        <dbReference type="ARBA" id="ARBA00048461"/>
    </source>
</evidence>
<protein>
    <recommendedName>
        <fullName evidence="6">Fungal lipase-type domain-containing protein</fullName>
    </recommendedName>
</protein>
<dbReference type="OrthoDB" id="438440at2759"/>
<feature type="transmembrane region" description="Helical" evidence="5">
    <location>
        <begin position="34"/>
        <end position="58"/>
    </location>
</feature>
<evidence type="ECO:0000256" key="1">
    <source>
        <dbReference type="ARBA" id="ARBA00023157"/>
    </source>
</evidence>
<keyword evidence="5" id="KW-0472">Membrane</keyword>
<evidence type="ECO:0000256" key="3">
    <source>
        <dbReference type="ARBA" id="ARBA00047591"/>
    </source>
</evidence>
<dbReference type="EMBL" id="JANKHO010001630">
    <property type="protein sequence ID" value="KAJ3500299.1"/>
    <property type="molecule type" value="Genomic_DNA"/>
</dbReference>
<proteinExistence type="inferred from homology"/>
<dbReference type="PANTHER" id="PTHR45856:SF24">
    <property type="entry name" value="FUNGAL LIPASE-LIKE DOMAIN-CONTAINING PROTEIN"/>
    <property type="match status" value="1"/>
</dbReference>
<comment type="caution">
    <text evidence="7">The sequence shown here is derived from an EMBL/GenBank/DDBJ whole genome shotgun (WGS) entry which is preliminary data.</text>
</comment>
<comment type="similarity">
    <text evidence="2">Belongs to the AB hydrolase superfamily. Lipase family. Class 3 subfamily.</text>
</comment>
<comment type="catalytic activity">
    <reaction evidence="4">
        <text>a monoacylglycerol + H2O = glycerol + a fatty acid + H(+)</text>
        <dbReference type="Rhea" id="RHEA:15245"/>
        <dbReference type="ChEBI" id="CHEBI:15377"/>
        <dbReference type="ChEBI" id="CHEBI:15378"/>
        <dbReference type="ChEBI" id="CHEBI:17408"/>
        <dbReference type="ChEBI" id="CHEBI:17754"/>
        <dbReference type="ChEBI" id="CHEBI:28868"/>
    </reaction>
</comment>
<dbReference type="Proteomes" id="UP001148786">
    <property type="component" value="Unassembled WGS sequence"/>
</dbReference>
<dbReference type="Gene3D" id="3.40.50.1820">
    <property type="entry name" value="alpha/beta hydrolase"/>
    <property type="match status" value="1"/>
</dbReference>
<dbReference type="CDD" id="cd00519">
    <property type="entry name" value="Lipase_3"/>
    <property type="match status" value="1"/>
</dbReference>
<feature type="domain" description="Fungal lipase-type" evidence="6">
    <location>
        <begin position="122"/>
        <end position="257"/>
    </location>
</feature>
<evidence type="ECO:0000256" key="5">
    <source>
        <dbReference type="SAM" id="Phobius"/>
    </source>
</evidence>
<keyword evidence="5" id="KW-0812">Transmembrane</keyword>
<organism evidence="7 8">
    <name type="scientific">Agrocybe chaxingu</name>
    <dbReference type="NCBI Taxonomy" id="84603"/>
    <lineage>
        <taxon>Eukaryota</taxon>
        <taxon>Fungi</taxon>
        <taxon>Dikarya</taxon>
        <taxon>Basidiomycota</taxon>
        <taxon>Agaricomycotina</taxon>
        <taxon>Agaricomycetes</taxon>
        <taxon>Agaricomycetidae</taxon>
        <taxon>Agaricales</taxon>
        <taxon>Agaricineae</taxon>
        <taxon>Strophariaceae</taxon>
        <taxon>Agrocybe</taxon>
    </lineage>
</organism>
<dbReference type="PANTHER" id="PTHR45856">
    <property type="entry name" value="ALPHA/BETA-HYDROLASES SUPERFAMILY PROTEIN"/>
    <property type="match status" value="1"/>
</dbReference>
<evidence type="ECO:0000256" key="2">
    <source>
        <dbReference type="ARBA" id="ARBA00043996"/>
    </source>
</evidence>
<dbReference type="InterPro" id="IPR051218">
    <property type="entry name" value="Sec_MonoDiacylglyc_Lipase"/>
</dbReference>